<protein>
    <recommendedName>
        <fullName evidence="3">Sulfotransferase family protein</fullName>
    </recommendedName>
</protein>
<organism evidence="1 2">
    <name type="scientific">Actinoallomurus oryzae</name>
    <dbReference type="NCBI Taxonomy" id="502180"/>
    <lineage>
        <taxon>Bacteria</taxon>
        <taxon>Bacillati</taxon>
        <taxon>Actinomycetota</taxon>
        <taxon>Actinomycetes</taxon>
        <taxon>Streptosporangiales</taxon>
        <taxon>Thermomonosporaceae</taxon>
        <taxon>Actinoallomurus</taxon>
    </lineage>
</organism>
<evidence type="ECO:0000313" key="2">
    <source>
        <dbReference type="Proteomes" id="UP001500503"/>
    </source>
</evidence>
<dbReference type="Gene3D" id="3.40.50.300">
    <property type="entry name" value="P-loop containing nucleotide triphosphate hydrolases"/>
    <property type="match status" value="1"/>
</dbReference>
<proteinExistence type="predicted"/>
<dbReference type="EMBL" id="BAABHF010000022">
    <property type="protein sequence ID" value="GAA4496691.1"/>
    <property type="molecule type" value="Genomic_DNA"/>
</dbReference>
<name>A0ABP8Q2T4_9ACTN</name>
<sequence>MSSDDLQVAPGTRLLHIGPHKTGTTALQSALHTARERLADHGVLFPGTGRHPMAAVHAVIGRPPLLGHSRPNLDAWDGLVEEVAGAGADRAVVSSEFFADGDDDAVPRIVEDLGGPNVHVVVTLRPLAKILPSQWQQYVQNGLRMRYDAWLDTMFNKPPHTGPTPTFWRRHRHDELIGRWTSVVGPANLTVVVVDQSRPEMLLRTFESLLGVPEGILVAERSLTNRSLTSGEAELVRLLNKEFRRRKWPEKVYPRFIRYGAIAQMRASHEPLPEEHRITTPAWALERAAEIGAEAAEAITRLGVRVVGDLSSLGRTPPGDARPPAATGTPLVSPDAACQAIIGAIAASGAAEGTPAVEDLQVRDADAATLVRVLKNRGLRRARRSLRRGR</sequence>
<gene>
    <name evidence="1" type="ORF">GCM10023191_039120</name>
</gene>
<keyword evidence="2" id="KW-1185">Reference proteome</keyword>
<reference evidence="2" key="1">
    <citation type="journal article" date="2019" name="Int. J. Syst. Evol. Microbiol.">
        <title>The Global Catalogue of Microorganisms (GCM) 10K type strain sequencing project: providing services to taxonomists for standard genome sequencing and annotation.</title>
        <authorList>
            <consortium name="The Broad Institute Genomics Platform"/>
            <consortium name="The Broad Institute Genome Sequencing Center for Infectious Disease"/>
            <person name="Wu L."/>
            <person name="Ma J."/>
        </authorList>
    </citation>
    <scope>NUCLEOTIDE SEQUENCE [LARGE SCALE GENOMIC DNA]</scope>
    <source>
        <strain evidence="2">JCM 17933</strain>
    </source>
</reference>
<dbReference type="SUPFAM" id="SSF52540">
    <property type="entry name" value="P-loop containing nucleoside triphosphate hydrolases"/>
    <property type="match status" value="1"/>
</dbReference>
<comment type="caution">
    <text evidence="1">The sequence shown here is derived from an EMBL/GenBank/DDBJ whole genome shotgun (WGS) entry which is preliminary data.</text>
</comment>
<dbReference type="InterPro" id="IPR027417">
    <property type="entry name" value="P-loop_NTPase"/>
</dbReference>
<evidence type="ECO:0000313" key="1">
    <source>
        <dbReference type="EMBL" id="GAA4496691.1"/>
    </source>
</evidence>
<dbReference type="RefSeq" id="WP_345465581.1">
    <property type="nucleotide sequence ID" value="NZ_BAABHF010000022.1"/>
</dbReference>
<evidence type="ECO:0008006" key="3">
    <source>
        <dbReference type="Google" id="ProtNLM"/>
    </source>
</evidence>
<dbReference type="Proteomes" id="UP001500503">
    <property type="component" value="Unassembled WGS sequence"/>
</dbReference>
<accession>A0ABP8Q2T4</accession>